<accession>A0AAD4HNE0</accession>
<evidence type="ECO:0000256" key="2">
    <source>
        <dbReference type="ARBA" id="ARBA00022737"/>
    </source>
</evidence>
<protein>
    <submittedName>
        <fullName evidence="4">WD40-repeat-containing domain protein</fullName>
    </submittedName>
</protein>
<dbReference type="InterPro" id="IPR015943">
    <property type="entry name" value="WD40/YVTN_repeat-like_dom_sf"/>
</dbReference>
<comment type="caution">
    <text evidence="4">The sequence shown here is derived from an EMBL/GenBank/DDBJ whole genome shotgun (WGS) entry which is preliminary data.</text>
</comment>
<dbReference type="InterPro" id="IPR019775">
    <property type="entry name" value="WD40_repeat_CS"/>
</dbReference>
<dbReference type="SMART" id="SM00320">
    <property type="entry name" value="WD40"/>
    <property type="match status" value="2"/>
</dbReference>
<dbReference type="SUPFAM" id="SSF50978">
    <property type="entry name" value="WD40 repeat-like"/>
    <property type="match status" value="1"/>
</dbReference>
<feature type="repeat" description="WD" evidence="3">
    <location>
        <begin position="14"/>
        <end position="55"/>
    </location>
</feature>
<organism evidence="4 5">
    <name type="scientific">Suillus fuscotomentosus</name>
    <dbReference type="NCBI Taxonomy" id="1912939"/>
    <lineage>
        <taxon>Eukaryota</taxon>
        <taxon>Fungi</taxon>
        <taxon>Dikarya</taxon>
        <taxon>Basidiomycota</taxon>
        <taxon>Agaricomycotina</taxon>
        <taxon>Agaricomycetes</taxon>
        <taxon>Agaricomycetidae</taxon>
        <taxon>Boletales</taxon>
        <taxon>Suillineae</taxon>
        <taxon>Suillaceae</taxon>
        <taxon>Suillus</taxon>
    </lineage>
</organism>
<dbReference type="AlphaFoldDB" id="A0AAD4HNE0"/>
<name>A0AAD4HNE0_9AGAM</name>
<evidence type="ECO:0000313" key="4">
    <source>
        <dbReference type="EMBL" id="KAG1901619.1"/>
    </source>
</evidence>
<keyword evidence="5" id="KW-1185">Reference proteome</keyword>
<dbReference type="Gene3D" id="2.130.10.10">
    <property type="entry name" value="YVTN repeat-like/Quinoprotein amine dehydrogenase"/>
    <property type="match status" value="1"/>
</dbReference>
<dbReference type="PROSITE" id="PS50294">
    <property type="entry name" value="WD_REPEATS_REGION"/>
    <property type="match status" value="1"/>
</dbReference>
<dbReference type="PROSITE" id="PS00678">
    <property type="entry name" value="WD_REPEATS_1"/>
    <property type="match status" value="1"/>
</dbReference>
<keyword evidence="2" id="KW-0677">Repeat</keyword>
<dbReference type="Pfam" id="PF00400">
    <property type="entry name" value="WD40"/>
    <property type="match status" value="2"/>
</dbReference>
<dbReference type="PROSITE" id="PS50082">
    <property type="entry name" value="WD_REPEATS_2"/>
    <property type="match status" value="1"/>
</dbReference>
<dbReference type="PANTHER" id="PTHR19879">
    <property type="entry name" value="TRANSCRIPTION INITIATION FACTOR TFIID"/>
    <property type="match status" value="1"/>
</dbReference>
<dbReference type="RefSeq" id="XP_041227194.1">
    <property type="nucleotide sequence ID" value="XM_041361485.1"/>
</dbReference>
<dbReference type="EMBL" id="JABBWK010000021">
    <property type="protein sequence ID" value="KAG1901619.1"/>
    <property type="molecule type" value="Genomic_DNA"/>
</dbReference>
<evidence type="ECO:0000256" key="1">
    <source>
        <dbReference type="ARBA" id="ARBA00022574"/>
    </source>
</evidence>
<evidence type="ECO:0000313" key="5">
    <source>
        <dbReference type="Proteomes" id="UP001195769"/>
    </source>
</evidence>
<dbReference type="InterPro" id="IPR001680">
    <property type="entry name" value="WD40_rpt"/>
</dbReference>
<dbReference type="PANTHER" id="PTHR19879:SF9">
    <property type="entry name" value="TRANSCRIPTION INITIATION FACTOR TFIID SUBUNIT 5"/>
    <property type="match status" value="1"/>
</dbReference>
<keyword evidence="1 3" id="KW-0853">WD repeat</keyword>
<reference evidence="4" key="1">
    <citation type="journal article" date="2020" name="New Phytol.">
        <title>Comparative genomics reveals dynamic genome evolution in host specialist ectomycorrhizal fungi.</title>
        <authorList>
            <person name="Lofgren L.A."/>
            <person name="Nguyen N.H."/>
            <person name="Vilgalys R."/>
            <person name="Ruytinx J."/>
            <person name="Liao H.L."/>
            <person name="Branco S."/>
            <person name="Kuo A."/>
            <person name="LaButti K."/>
            <person name="Lipzen A."/>
            <person name="Andreopoulos W."/>
            <person name="Pangilinan J."/>
            <person name="Riley R."/>
            <person name="Hundley H."/>
            <person name="Na H."/>
            <person name="Barry K."/>
            <person name="Grigoriev I.V."/>
            <person name="Stajich J.E."/>
            <person name="Kennedy P.G."/>
        </authorList>
    </citation>
    <scope>NUCLEOTIDE SEQUENCE</scope>
    <source>
        <strain evidence="4">FC203</strain>
    </source>
</reference>
<evidence type="ECO:0000256" key="3">
    <source>
        <dbReference type="PROSITE-ProRule" id="PRU00221"/>
    </source>
</evidence>
<sequence length="164" mass="18699">MSELSTITTPLRWFEGHEGHINAVAVFPDKYRMVTGSYDTTLHLWDLKTGVVLKKMVGHRNPVWRLAISRDGQLIASGDERGEVIVCAGCTRGWRSESKQTLKTVVNMGIFIPPKMIFDCFGHLAQPPALWHMILGVIRVRHYLWKRINIFNTLTWVGNPRKGC</sequence>
<dbReference type="GeneID" id="64655783"/>
<dbReference type="Proteomes" id="UP001195769">
    <property type="component" value="Unassembled WGS sequence"/>
</dbReference>
<gene>
    <name evidence="4" type="ORF">F5891DRAFT_1028619</name>
</gene>
<dbReference type="InterPro" id="IPR036322">
    <property type="entry name" value="WD40_repeat_dom_sf"/>
</dbReference>
<proteinExistence type="predicted"/>